<feature type="domain" description="Spt20-like SEP" evidence="3">
    <location>
        <begin position="74"/>
        <end position="217"/>
    </location>
</feature>
<proteinExistence type="inferred from homology"/>
<gene>
    <name evidence="4" type="ORF">LSH36_301g03046</name>
</gene>
<dbReference type="AlphaFoldDB" id="A0AAD9JHQ4"/>
<dbReference type="GO" id="GO:0000124">
    <property type="term" value="C:SAGA complex"/>
    <property type="evidence" value="ECO:0007669"/>
    <property type="project" value="InterPro"/>
</dbReference>
<name>A0AAD9JHQ4_9ANNE</name>
<sequence length="945" mass="101797">MSKIEQAVNYTEELLEATRTRPERLLDSASSTSKWKTIYQKLLDLYLEENKKEPKCSRLKCASHLLDKLVQREHLNTLVVNLYPGNEGYSLLLKGRTGADSETMRLPYEESELLNYIDAEQLPPLLVDLLDKVQSNIFYCGCVIAEVRDHRRSINNTYDTRYVLLRPTPQTLLCDINAMTSGNLKWTTEDKLQLESQLLLHINEPLCLDPTPAVCLISNRFNYQKYKLNHHALKRAVNKYSQTAMNKKQKLAQSLAPKHLKLHNFLNKRRDKLKSTSTVNLKVGKSCVDMWRQRDVHLNMPENIEVEKYAKLLEKPKVINDNTPIVVEEYTFETERSHGKVNYSKLTIMQRMNEEFYLGQLYVDRDYVEGKSQGSTCKFALGTKANVEKYIRQFREIFTEEGRRQVKISHLVPGQRPVVSYTQTVHAATTSQAAITSQQSTIVTQPSNLAAAITGQIGIGISGTDSTNKKATPIRLSLSLNPQPVSGSTASTQVTPVTAQLTLNLQQQQQLAAAQRIRQMNIYQGLQRSASSGGSQASTPTNPLGLITMTTTSQGTAQHNTAPVKSVKASICTPTGTPTPTPTCTSPPAALTTPALQCTLSSVAGLRRLACADSTQNISSTNPLSINLSGNIVQASSQQSTGSSGLPSATPPPNVNIANITSAPPNINIQDLTGLQGVNIATNLQGLQNLHNVQVSLGGVNLTGGIAVPVPITPTGILVRSIPGVQTCSTNATTSPTGGGNITLSAATNSASLPSLVTMVTAVSSSTTAATVTSVAGSNSSGLLQLPIGVTGNLTQFMAGIKSAQGIRPGTPVLLSQIAGHPGQQVQLLSTTSLNQARSQGATHTSQTATLSNKLNVSSPASTTTTQSIGTQPTTLSTLTQLQATAGQPQMLTTQQLVQQQQKLTAGQVQQLRQQQSGIILTTAAAASENKPKKKKSLATSPKSS</sequence>
<evidence type="ECO:0000313" key="5">
    <source>
        <dbReference type="Proteomes" id="UP001208570"/>
    </source>
</evidence>
<feature type="compositionally biased region" description="Low complexity" evidence="2">
    <location>
        <begin position="636"/>
        <end position="645"/>
    </location>
</feature>
<dbReference type="EMBL" id="JAODUP010000301">
    <property type="protein sequence ID" value="KAK2153312.1"/>
    <property type="molecule type" value="Genomic_DNA"/>
</dbReference>
<protein>
    <recommendedName>
        <fullName evidence="3">Spt20-like SEP domain-containing protein</fullName>
    </recommendedName>
</protein>
<dbReference type="Proteomes" id="UP001208570">
    <property type="component" value="Unassembled WGS sequence"/>
</dbReference>
<dbReference type="InterPro" id="IPR021950">
    <property type="entry name" value="Spt20"/>
</dbReference>
<feature type="region of interest" description="Disordered" evidence="2">
    <location>
        <begin position="636"/>
        <end position="659"/>
    </location>
</feature>
<feature type="region of interest" description="Disordered" evidence="2">
    <location>
        <begin position="926"/>
        <end position="945"/>
    </location>
</feature>
<comment type="similarity">
    <text evidence="1">Belongs to the SPT20 family.</text>
</comment>
<dbReference type="GO" id="GO:0006357">
    <property type="term" value="P:regulation of transcription by RNA polymerase II"/>
    <property type="evidence" value="ECO:0007669"/>
    <property type="project" value="TreeGrafter"/>
</dbReference>
<feature type="compositionally biased region" description="Low complexity" evidence="2">
    <location>
        <begin position="862"/>
        <end position="872"/>
    </location>
</feature>
<keyword evidence="5" id="KW-1185">Reference proteome</keyword>
<dbReference type="PANTHER" id="PTHR13526">
    <property type="entry name" value="TRANSCRIPTION FACTOR SPT20 HOMOLOG"/>
    <property type="match status" value="1"/>
</dbReference>
<feature type="region of interest" description="Disordered" evidence="2">
    <location>
        <begin position="837"/>
        <end position="872"/>
    </location>
</feature>
<reference evidence="4" key="1">
    <citation type="journal article" date="2023" name="Mol. Biol. Evol.">
        <title>Third-Generation Sequencing Reveals the Adaptive Role of the Epigenome in Three Deep-Sea Polychaetes.</title>
        <authorList>
            <person name="Perez M."/>
            <person name="Aroh O."/>
            <person name="Sun Y."/>
            <person name="Lan Y."/>
            <person name="Juniper S.K."/>
            <person name="Young C.R."/>
            <person name="Angers B."/>
            <person name="Qian P.Y."/>
        </authorList>
    </citation>
    <scope>NUCLEOTIDE SEQUENCE</scope>
    <source>
        <strain evidence="4">P08H-3</strain>
    </source>
</reference>
<feature type="compositionally biased region" description="Polar residues" evidence="2">
    <location>
        <begin position="837"/>
        <end position="861"/>
    </location>
</feature>
<organism evidence="4 5">
    <name type="scientific">Paralvinella palmiformis</name>
    <dbReference type="NCBI Taxonomy" id="53620"/>
    <lineage>
        <taxon>Eukaryota</taxon>
        <taxon>Metazoa</taxon>
        <taxon>Spiralia</taxon>
        <taxon>Lophotrochozoa</taxon>
        <taxon>Annelida</taxon>
        <taxon>Polychaeta</taxon>
        <taxon>Sedentaria</taxon>
        <taxon>Canalipalpata</taxon>
        <taxon>Terebellida</taxon>
        <taxon>Terebelliformia</taxon>
        <taxon>Alvinellidae</taxon>
        <taxon>Paralvinella</taxon>
    </lineage>
</organism>
<evidence type="ECO:0000256" key="2">
    <source>
        <dbReference type="SAM" id="MobiDB-lite"/>
    </source>
</evidence>
<dbReference type="Pfam" id="PF12090">
    <property type="entry name" value="Spt20_SEP"/>
    <property type="match status" value="1"/>
</dbReference>
<evidence type="ECO:0000313" key="4">
    <source>
        <dbReference type="EMBL" id="KAK2153312.1"/>
    </source>
</evidence>
<dbReference type="GO" id="GO:0003712">
    <property type="term" value="F:transcription coregulator activity"/>
    <property type="evidence" value="ECO:0007669"/>
    <property type="project" value="InterPro"/>
</dbReference>
<evidence type="ECO:0000259" key="3">
    <source>
        <dbReference type="Pfam" id="PF12090"/>
    </source>
</evidence>
<evidence type="ECO:0000256" key="1">
    <source>
        <dbReference type="ARBA" id="ARBA00009112"/>
    </source>
</evidence>
<accession>A0AAD9JHQ4</accession>
<comment type="caution">
    <text evidence="4">The sequence shown here is derived from an EMBL/GenBank/DDBJ whole genome shotgun (WGS) entry which is preliminary data.</text>
</comment>
<dbReference type="InterPro" id="IPR046468">
    <property type="entry name" value="Spt20-like_SEP"/>
</dbReference>
<dbReference type="PANTHER" id="PTHR13526:SF8">
    <property type="entry name" value="TRANSCRIPTION FACTOR SPT20 HOMOLOG"/>
    <property type="match status" value="1"/>
</dbReference>